<proteinExistence type="predicted"/>
<feature type="domain" description="Restriction endonuclease type IV Mrr" evidence="1">
    <location>
        <begin position="35"/>
        <end position="128"/>
    </location>
</feature>
<dbReference type="RefSeq" id="WP_171696439.1">
    <property type="nucleotide sequence ID" value="NZ_JAXARY010000001.1"/>
</dbReference>
<dbReference type="InterPro" id="IPR052345">
    <property type="entry name" value="Rad_response_metalloprotease"/>
</dbReference>
<dbReference type="EMBL" id="JAXARY010000001">
    <property type="protein sequence ID" value="MDX8126221.1"/>
    <property type="molecule type" value="Genomic_DNA"/>
</dbReference>
<dbReference type="Gene3D" id="1.10.10.2910">
    <property type="match status" value="1"/>
</dbReference>
<gene>
    <name evidence="3" type="ORF">QLH52_02925</name>
</gene>
<evidence type="ECO:0000313" key="4">
    <source>
        <dbReference type="Proteomes" id="UP001284537"/>
    </source>
</evidence>
<reference evidence="3 4" key="1">
    <citation type="submission" date="2023-11" db="EMBL/GenBank/DDBJ databases">
        <authorList>
            <person name="Ouyang M.-Y."/>
        </authorList>
    </citation>
    <scope>NUCLEOTIDE SEQUENCE [LARGE SCALE GENOMIC DNA]</scope>
    <source>
        <strain evidence="3 4">OY6</strain>
    </source>
</reference>
<name>A0ABU4UAN2_9GAMM</name>
<accession>A0ABU4UAN2</accession>
<keyword evidence="4" id="KW-1185">Reference proteome</keyword>
<dbReference type="SUPFAM" id="SSF52980">
    <property type="entry name" value="Restriction endonuclease-like"/>
    <property type="match status" value="1"/>
</dbReference>
<evidence type="ECO:0000313" key="3">
    <source>
        <dbReference type="EMBL" id="MDX8126221.1"/>
    </source>
</evidence>
<organism evidence="3 4">
    <name type="scientific">Methylomonas defluvii</name>
    <dbReference type="NCBI Taxonomy" id="3045149"/>
    <lineage>
        <taxon>Bacteria</taxon>
        <taxon>Pseudomonadati</taxon>
        <taxon>Pseudomonadota</taxon>
        <taxon>Gammaproteobacteria</taxon>
        <taxon>Methylococcales</taxon>
        <taxon>Methylococcaceae</taxon>
        <taxon>Methylomonas</taxon>
    </lineage>
</organism>
<comment type="caution">
    <text evidence="3">The sequence shown here is derived from an EMBL/GenBank/DDBJ whole genome shotgun (WGS) entry which is preliminary data.</text>
</comment>
<dbReference type="Pfam" id="PF04471">
    <property type="entry name" value="Mrr_cat"/>
    <property type="match status" value="1"/>
</dbReference>
<feature type="domain" description="IrrE N-terminal-like" evidence="2">
    <location>
        <begin position="294"/>
        <end position="417"/>
    </location>
</feature>
<protein>
    <submittedName>
        <fullName evidence="3">ImmA/IrrE family metallo-endopeptidase</fullName>
    </submittedName>
</protein>
<dbReference type="InterPro" id="IPR011856">
    <property type="entry name" value="tRNA_endonuc-like_dom_sf"/>
</dbReference>
<sequence>MDTTKKGDKLEDQVFEVFESQIAEDCFFSKREFCKIFRKKGYYSKDREKNIIFDVSIEVTLPGQECYSLLFLIECKNYGHSVPVDDAEEFFTKIQQISGAGAKGIIVSTNSFQDGAFKFSRSKGIGLLRYFSKERLEWVLTRSPSSMASSSIASSERSNSYQALHDETFGSRYFDFYGCVNDTYTVSSNQFFSSLARTDADPDFLKALAAVEQSTKESRLCVPYLEREEVESRAVAILSEIEYVSGVVSINSICDYLKVNSTLVVKTNANLPSGVLGQIAFGPDIISIDNDQASTNERTRFTLAHELGHYLLEHGKFMARESCHEEDIAIDDFDAIDLKDIRRLEWQANYFASCLLLPKEQFEKEVFWQAQRYELSDRGFGLLYLDDQRCNIDTFHKVTAPLMKMFQVSRTVVKLRLIKLGFLNEAR</sequence>
<dbReference type="Proteomes" id="UP001284537">
    <property type="component" value="Unassembled WGS sequence"/>
</dbReference>
<dbReference type="InterPro" id="IPR010359">
    <property type="entry name" value="IrrE_HExxH"/>
</dbReference>
<evidence type="ECO:0000259" key="1">
    <source>
        <dbReference type="Pfam" id="PF04471"/>
    </source>
</evidence>
<dbReference type="PANTHER" id="PTHR43236:SF1">
    <property type="entry name" value="BLL7220 PROTEIN"/>
    <property type="match status" value="1"/>
</dbReference>
<evidence type="ECO:0000259" key="2">
    <source>
        <dbReference type="Pfam" id="PF06114"/>
    </source>
</evidence>
<dbReference type="PANTHER" id="PTHR43236">
    <property type="entry name" value="ANTITOXIN HIGA1"/>
    <property type="match status" value="1"/>
</dbReference>
<dbReference type="Pfam" id="PF06114">
    <property type="entry name" value="Peptidase_M78"/>
    <property type="match status" value="1"/>
</dbReference>
<dbReference type="InterPro" id="IPR007560">
    <property type="entry name" value="Restrct_endonuc_IV_Mrr"/>
</dbReference>
<dbReference type="InterPro" id="IPR011335">
    <property type="entry name" value="Restrct_endonuc-II-like"/>
</dbReference>
<dbReference type="Gene3D" id="3.40.1350.10">
    <property type="match status" value="1"/>
</dbReference>